<dbReference type="HOGENOM" id="CLU_021978_1_0_1"/>
<feature type="region of interest" description="Disordered" evidence="7">
    <location>
        <begin position="1"/>
        <end position="28"/>
    </location>
</feature>
<dbReference type="Gene3D" id="4.10.240.10">
    <property type="entry name" value="Zn(2)-C6 fungal-type DNA-binding domain"/>
    <property type="match status" value="1"/>
</dbReference>
<dbReference type="InterPro" id="IPR036864">
    <property type="entry name" value="Zn2-C6_fun-type_DNA-bd_sf"/>
</dbReference>
<dbReference type="EMBL" id="KN847478">
    <property type="protein sequence ID" value="KIX04603.1"/>
    <property type="molecule type" value="Genomic_DNA"/>
</dbReference>
<dbReference type="GO" id="GO:0003677">
    <property type="term" value="F:DNA binding"/>
    <property type="evidence" value="ECO:0007669"/>
    <property type="project" value="UniProtKB-KW"/>
</dbReference>
<sequence length="525" mass="59505">MAGNQDEPAHFMDVTPLAPPSATSSSLRTRGKYTSKACIPCRQSKTKCAGGSFCQSCRRQGKVCTYPARARVRKAKIAVPAKDDPQSKLSSPQVGTEGIPAHETEAILDRLRSLEQQISGMDKALHGEPVDLDRDAPCDTEIFATSPSQAAPTSLSSHINALKKALIPAIQYIPQSPPTPCQHMLSGNETGKAQYLRNLPTLPWLKRLINLYFEQLNYFFPCVDEVEFRKSLSQIEKDQARGEGNLCLLVKPSMRTFLMLMCMVLAVASYLDPGSHQDKVSTSPGWKYLLMAEDISIRDYCSRSVNIDLDLVRYHTVKAIYLIHIERLTAAYRAIGVAIQLAFSIGLNDECTWRDCSGVEKRARRLLWWTIFYVDRRVAQKCWKPYTIRETEIMVGDVEDTEFALFNDILDMEMYSEMERRKLINRYVQTEIIWARLWTLVWDSLFAVRVAKGDNAIEEIEVLDARILHAQRQTHESLRWDTSLLPNYVAAGETEAQIRSRLVSYVVGRPVLPPVLIFHNLTLLM</sequence>
<dbReference type="SUPFAM" id="SSF57701">
    <property type="entry name" value="Zn2/Cys6 DNA-binding domain"/>
    <property type="match status" value="1"/>
</dbReference>
<keyword evidence="4" id="KW-0238">DNA-binding</keyword>
<reference evidence="9 10" key="1">
    <citation type="submission" date="2015-01" db="EMBL/GenBank/DDBJ databases">
        <title>The Genome Sequence of Rhinocladiella mackenzie CBS 650.93.</title>
        <authorList>
            <consortium name="The Broad Institute Genomics Platform"/>
            <person name="Cuomo C."/>
            <person name="de Hoog S."/>
            <person name="Gorbushina A."/>
            <person name="Stielow B."/>
            <person name="Teixiera M."/>
            <person name="Abouelleil A."/>
            <person name="Chapman S.B."/>
            <person name="Priest M."/>
            <person name="Young S.K."/>
            <person name="Wortman J."/>
            <person name="Nusbaum C."/>
            <person name="Birren B."/>
        </authorList>
    </citation>
    <scope>NUCLEOTIDE SEQUENCE [LARGE SCALE GENOMIC DNA]</scope>
    <source>
        <strain evidence="9 10">CBS 650.93</strain>
    </source>
</reference>
<dbReference type="InterPro" id="IPR050987">
    <property type="entry name" value="AtrR-like"/>
</dbReference>
<dbReference type="PROSITE" id="PS00463">
    <property type="entry name" value="ZN2_CY6_FUNGAL_1"/>
    <property type="match status" value="1"/>
</dbReference>
<evidence type="ECO:0000256" key="4">
    <source>
        <dbReference type="ARBA" id="ARBA00023125"/>
    </source>
</evidence>
<name>A0A0D2H2F8_9EURO</name>
<dbReference type="GO" id="GO:0005634">
    <property type="term" value="C:nucleus"/>
    <property type="evidence" value="ECO:0007669"/>
    <property type="project" value="UniProtKB-SubCell"/>
</dbReference>
<proteinExistence type="predicted"/>
<evidence type="ECO:0000256" key="2">
    <source>
        <dbReference type="ARBA" id="ARBA00022723"/>
    </source>
</evidence>
<dbReference type="PANTHER" id="PTHR46910">
    <property type="entry name" value="TRANSCRIPTION FACTOR PDR1"/>
    <property type="match status" value="1"/>
</dbReference>
<dbReference type="SMART" id="SM00066">
    <property type="entry name" value="GAL4"/>
    <property type="match status" value="1"/>
</dbReference>
<dbReference type="Proteomes" id="UP000053617">
    <property type="component" value="Unassembled WGS sequence"/>
</dbReference>
<dbReference type="GO" id="GO:0000981">
    <property type="term" value="F:DNA-binding transcription factor activity, RNA polymerase II-specific"/>
    <property type="evidence" value="ECO:0007669"/>
    <property type="project" value="InterPro"/>
</dbReference>
<feature type="domain" description="Zn(2)-C6 fungal-type" evidence="8">
    <location>
        <begin position="37"/>
        <end position="66"/>
    </location>
</feature>
<dbReference type="InterPro" id="IPR007219">
    <property type="entry name" value="XnlR_reg_dom"/>
</dbReference>
<evidence type="ECO:0000313" key="10">
    <source>
        <dbReference type="Proteomes" id="UP000053617"/>
    </source>
</evidence>
<dbReference type="SMART" id="SM00906">
    <property type="entry name" value="Fungal_trans"/>
    <property type="match status" value="1"/>
</dbReference>
<keyword evidence="10" id="KW-1185">Reference proteome</keyword>
<organism evidence="9 10">
    <name type="scientific">Rhinocladiella mackenziei CBS 650.93</name>
    <dbReference type="NCBI Taxonomy" id="1442369"/>
    <lineage>
        <taxon>Eukaryota</taxon>
        <taxon>Fungi</taxon>
        <taxon>Dikarya</taxon>
        <taxon>Ascomycota</taxon>
        <taxon>Pezizomycotina</taxon>
        <taxon>Eurotiomycetes</taxon>
        <taxon>Chaetothyriomycetidae</taxon>
        <taxon>Chaetothyriales</taxon>
        <taxon>Herpotrichiellaceae</taxon>
        <taxon>Rhinocladiella</taxon>
    </lineage>
</organism>
<keyword evidence="5" id="KW-0804">Transcription</keyword>
<dbReference type="PANTHER" id="PTHR46910:SF3">
    <property type="entry name" value="HALOTOLERANCE PROTEIN 9-RELATED"/>
    <property type="match status" value="1"/>
</dbReference>
<evidence type="ECO:0000256" key="6">
    <source>
        <dbReference type="ARBA" id="ARBA00023242"/>
    </source>
</evidence>
<keyword evidence="2" id="KW-0479">Metal-binding</keyword>
<dbReference type="STRING" id="1442369.A0A0D2H2F8"/>
<keyword evidence="3" id="KW-0805">Transcription regulation</keyword>
<evidence type="ECO:0000256" key="3">
    <source>
        <dbReference type="ARBA" id="ARBA00023015"/>
    </source>
</evidence>
<dbReference type="OrthoDB" id="4320670at2759"/>
<comment type="subcellular location">
    <subcellularLocation>
        <location evidence="1">Nucleus</location>
    </subcellularLocation>
</comment>
<dbReference type="RefSeq" id="XP_013271739.1">
    <property type="nucleotide sequence ID" value="XM_013416285.1"/>
</dbReference>
<evidence type="ECO:0000256" key="7">
    <source>
        <dbReference type="SAM" id="MobiDB-lite"/>
    </source>
</evidence>
<dbReference type="GO" id="GO:0008270">
    <property type="term" value="F:zinc ion binding"/>
    <property type="evidence" value="ECO:0007669"/>
    <property type="project" value="InterPro"/>
</dbReference>
<dbReference type="CDD" id="cd12148">
    <property type="entry name" value="fungal_TF_MHR"/>
    <property type="match status" value="1"/>
</dbReference>
<dbReference type="VEuPathDB" id="FungiDB:Z518_05473"/>
<evidence type="ECO:0000313" key="9">
    <source>
        <dbReference type="EMBL" id="KIX04603.1"/>
    </source>
</evidence>
<dbReference type="CDD" id="cd00067">
    <property type="entry name" value="GAL4"/>
    <property type="match status" value="1"/>
</dbReference>
<keyword evidence="6" id="KW-0539">Nucleus</keyword>
<dbReference type="AlphaFoldDB" id="A0A0D2H2F8"/>
<dbReference type="PROSITE" id="PS50048">
    <property type="entry name" value="ZN2_CY6_FUNGAL_2"/>
    <property type="match status" value="1"/>
</dbReference>
<dbReference type="GO" id="GO:0006351">
    <property type="term" value="P:DNA-templated transcription"/>
    <property type="evidence" value="ECO:0007669"/>
    <property type="project" value="InterPro"/>
</dbReference>
<evidence type="ECO:0000259" key="8">
    <source>
        <dbReference type="PROSITE" id="PS50048"/>
    </source>
</evidence>
<evidence type="ECO:0000256" key="1">
    <source>
        <dbReference type="ARBA" id="ARBA00004123"/>
    </source>
</evidence>
<evidence type="ECO:0000256" key="5">
    <source>
        <dbReference type="ARBA" id="ARBA00023163"/>
    </source>
</evidence>
<protein>
    <submittedName>
        <fullName evidence="9">Rhinocladiella mackenziei CBS 650.93 unplaced genomic scaffold supercont1.4, whole genome shotgun sequence</fullName>
    </submittedName>
</protein>
<dbReference type="Pfam" id="PF04082">
    <property type="entry name" value="Fungal_trans"/>
    <property type="match status" value="1"/>
</dbReference>
<gene>
    <name evidence="9" type="ORF">Z518_05473</name>
</gene>
<dbReference type="InterPro" id="IPR001138">
    <property type="entry name" value="Zn2Cys6_DnaBD"/>
</dbReference>
<dbReference type="GeneID" id="25293544"/>
<accession>A0A0D2H2F8</accession>
<dbReference type="Pfam" id="PF00172">
    <property type="entry name" value="Zn_clus"/>
    <property type="match status" value="1"/>
</dbReference>